<dbReference type="EMBL" id="BMVX01000006">
    <property type="protein sequence ID" value="GGZ60522.1"/>
    <property type="molecule type" value="Genomic_DNA"/>
</dbReference>
<name>A0A918QQB7_9ACTN</name>
<feature type="compositionally biased region" description="Low complexity" evidence="1">
    <location>
        <begin position="118"/>
        <end position="141"/>
    </location>
</feature>
<gene>
    <name evidence="2" type="ORF">GCM10010371_20010</name>
</gene>
<feature type="compositionally biased region" description="Low complexity" evidence="1">
    <location>
        <begin position="42"/>
        <end position="56"/>
    </location>
</feature>
<organism evidence="2 3">
    <name type="scientific">Streptomyces subrutilus</name>
    <dbReference type="NCBI Taxonomy" id="36818"/>
    <lineage>
        <taxon>Bacteria</taxon>
        <taxon>Bacillati</taxon>
        <taxon>Actinomycetota</taxon>
        <taxon>Actinomycetes</taxon>
        <taxon>Kitasatosporales</taxon>
        <taxon>Streptomycetaceae</taxon>
        <taxon>Streptomyces</taxon>
    </lineage>
</organism>
<reference evidence="2" key="2">
    <citation type="submission" date="2020-09" db="EMBL/GenBank/DDBJ databases">
        <authorList>
            <person name="Sun Q."/>
            <person name="Ohkuma M."/>
        </authorList>
    </citation>
    <scope>NUCLEOTIDE SEQUENCE</scope>
    <source>
        <strain evidence="2">JCM 4834</strain>
    </source>
</reference>
<proteinExistence type="predicted"/>
<evidence type="ECO:0000313" key="3">
    <source>
        <dbReference type="Proteomes" id="UP000634660"/>
    </source>
</evidence>
<protein>
    <submittedName>
        <fullName evidence="2">Uncharacterized protein</fullName>
    </submittedName>
</protein>
<dbReference type="AlphaFoldDB" id="A0A918QQB7"/>
<comment type="caution">
    <text evidence="2">The sequence shown here is derived from an EMBL/GenBank/DDBJ whole genome shotgun (WGS) entry which is preliminary data.</text>
</comment>
<feature type="compositionally biased region" description="Basic and acidic residues" evidence="1">
    <location>
        <begin position="59"/>
        <end position="70"/>
    </location>
</feature>
<evidence type="ECO:0000313" key="2">
    <source>
        <dbReference type="EMBL" id="GGZ60522.1"/>
    </source>
</evidence>
<feature type="compositionally biased region" description="Basic and acidic residues" evidence="1">
    <location>
        <begin position="27"/>
        <end position="41"/>
    </location>
</feature>
<evidence type="ECO:0000256" key="1">
    <source>
        <dbReference type="SAM" id="MobiDB-lite"/>
    </source>
</evidence>
<sequence>MLPGQGYGMFPQRKEWAARAGRGRARGTRDGRSGRSSDPARGRTTALTPARRATAAEGVEPRGEVLERGHVGSLSAPPPSVNPSRRPRLTPPAPPATRHFPSIHLRRTAETSGLISQPRNAPATHPRTTPATAVNRAGPPRTTRPDRGPRFHPLFRAPSPLT</sequence>
<dbReference type="Proteomes" id="UP000634660">
    <property type="component" value="Unassembled WGS sequence"/>
</dbReference>
<feature type="region of interest" description="Disordered" evidence="1">
    <location>
        <begin position="1"/>
        <end position="162"/>
    </location>
</feature>
<accession>A0A918QQB7</accession>
<reference evidence="2" key="1">
    <citation type="journal article" date="2014" name="Int. J. Syst. Evol. Microbiol.">
        <title>Complete genome sequence of Corynebacterium casei LMG S-19264T (=DSM 44701T), isolated from a smear-ripened cheese.</title>
        <authorList>
            <consortium name="US DOE Joint Genome Institute (JGI-PGF)"/>
            <person name="Walter F."/>
            <person name="Albersmeier A."/>
            <person name="Kalinowski J."/>
            <person name="Ruckert C."/>
        </authorList>
    </citation>
    <scope>NUCLEOTIDE SEQUENCE</scope>
    <source>
        <strain evidence="2">JCM 4834</strain>
    </source>
</reference>